<dbReference type="InterPro" id="IPR052777">
    <property type="entry name" value="Acetyltransferase_Enz"/>
</dbReference>
<organism evidence="2 3">
    <name type="scientific">Vibrio aestuarianus</name>
    <dbReference type="NCBI Taxonomy" id="28171"/>
    <lineage>
        <taxon>Bacteria</taxon>
        <taxon>Pseudomonadati</taxon>
        <taxon>Pseudomonadota</taxon>
        <taxon>Gammaproteobacteria</taxon>
        <taxon>Vibrionales</taxon>
        <taxon>Vibrionaceae</taxon>
        <taxon>Vibrio</taxon>
    </lineage>
</organism>
<dbReference type="RefSeq" id="WP_176245717.1">
    <property type="nucleotide sequence ID" value="NZ_JAAKZK010000010.1"/>
</dbReference>
<feature type="domain" description="N-acetyltransferase" evidence="1">
    <location>
        <begin position="3"/>
        <end position="160"/>
    </location>
</feature>
<dbReference type="SUPFAM" id="SSF55729">
    <property type="entry name" value="Acyl-CoA N-acyltransferases (Nat)"/>
    <property type="match status" value="1"/>
</dbReference>
<proteinExistence type="predicted"/>
<comment type="caution">
    <text evidence="2">The sequence shown here is derived from an EMBL/GenBank/DDBJ whole genome shotgun (WGS) entry which is preliminary data.</text>
</comment>
<dbReference type="PROSITE" id="PS51186">
    <property type="entry name" value="GNAT"/>
    <property type="match status" value="1"/>
</dbReference>
<evidence type="ECO:0000259" key="1">
    <source>
        <dbReference type="PROSITE" id="PS51186"/>
    </source>
</evidence>
<dbReference type="CDD" id="cd04301">
    <property type="entry name" value="NAT_SF"/>
    <property type="match status" value="1"/>
</dbReference>
<evidence type="ECO:0000313" key="2">
    <source>
        <dbReference type="EMBL" id="MDE1358448.1"/>
    </source>
</evidence>
<name>A0A9X4FIJ0_9VIBR</name>
<dbReference type="AlphaFoldDB" id="A0A9X4FIJ0"/>
<dbReference type="EMBL" id="JAKNAP010000063">
    <property type="protein sequence ID" value="MDE1358448.1"/>
    <property type="molecule type" value="Genomic_DNA"/>
</dbReference>
<dbReference type="Proteomes" id="UP001140973">
    <property type="component" value="Unassembled WGS sequence"/>
</dbReference>
<dbReference type="GO" id="GO:0016747">
    <property type="term" value="F:acyltransferase activity, transferring groups other than amino-acyl groups"/>
    <property type="evidence" value="ECO:0007669"/>
    <property type="project" value="InterPro"/>
</dbReference>
<protein>
    <submittedName>
        <fullName evidence="2">GNAT family N-acetyltransferase</fullName>
    </submittedName>
</protein>
<dbReference type="InterPro" id="IPR016181">
    <property type="entry name" value="Acyl_CoA_acyltransferase"/>
</dbReference>
<reference evidence="2" key="1">
    <citation type="submission" date="2022-02" db="EMBL/GenBank/DDBJ databases">
        <title>Emergence and expansion in Europe of a Vibrio aestuarianus clonal complex pathogenic for oysters.</title>
        <authorList>
            <person name="Mesnil A."/>
            <person name="Travers M.-A."/>
        </authorList>
    </citation>
    <scope>NUCLEOTIDE SEQUENCE</scope>
    <source>
        <strain evidence="2">151-ITT-15-cp-1</strain>
    </source>
</reference>
<dbReference type="PANTHER" id="PTHR43305">
    <property type="entry name" value="FAMILY N-ACETYLTRANSFERASE, PUTATIVE (AFU_ORTHOLOGUE AFUA_2G01380)-RELATED"/>
    <property type="match status" value="1"/>
</dbReference>
<accession>A0A9X4FIJ0</accession>
<dbReference type="PANTHER" id="PTHR43305:SF1">
    <property type="entry name" value="FAMILY N-ACETYLTRANSFERASE, PUTATIVE (AFU_ORTHOLOGUE AFUA_2G01380)-RELATED"/>
    <property type="match status" value="1"/>
</dbReference>
<dbReference type="Pfam" id="PF00583">
    <property type="entry name" value="Acetyltransf_1"/>
    <property type="match status" value="1"/>
</dbReference>
<evidence type="ECO:0000313" key="3">
    <source>
        <dbReference type="Proteomes" id="UP001140973"/>
    </source>
</evidence>
<dbReference type="InterPro" id="IPR000182">
    <property type="entry name" value="GNAT_dom"/>
</dbReference>
<gene>
    <name evidence="2" type="ORF">L9W73_14190</name>
</gene>
<dbReference type="Gene3D" id="3.40.630.30">
    <property type="match status" value="1"/>
</dbReference>
<sequence>MDITITEITPTDDQDICHIIKSVGAEFGAVGEGFGPSDAEVEQMSQYYGIETKSIYLVAKMDGKVMGGAGIAAFNSSQEVCELKKLFLLPESRGHGLGIKLSETCMKYAKDMGYQSCYLDTLSNMTSAIRLYEKLGFSHLNEPMVGTEHNGCDVWMIKKL</sequence>